<reference evidence="2 3" key="1">
    <citation type="submission" date="2019-01" db="EMBL/GenBank/DDBJ databases">
        <title>Complete genome sequence of Cohnella hallensis HS21 isolated from Korean fir (Abies koreana) rhizospheric soil.</title>
        <authorList>
            <person name="Jiang L."/>
            <person name="Kang S.W."/>
            <person name="Kim S."/>
            <person name="Jung J."/>
            <person name="Kim C.Y."/>
            <person name="Kim D.H."/>
            <person name="Kim S.W."/>
            <person name="Lee J."/>
        </authorList>
    </citation>
    <scope>NUCLEOTIDE SEQUENCE [LARGE SCALE GENOMIC DNA]</scope>
    <source>
        <strain evidence="2 3">HS21</strain>
    </source>
</reference>
<protein>
    <submittedName>
        <fullName evidence="2">Uncharacterized protein</fullName>
    </submittedName>
</protein>
<evidence type="ECO:0000313" key="3">
    <source>
        <dbReference type="Proteomes" id="UP000289856"/>
    </source>
</evidence>
<dbReference type="EMBL" id="AP019400">
    <property type="protein sequence ID" value="BBI30944.1"/>
    <property type="molecule type" value="Genomic_DNA"/>
</dbReference>
<dbReference type="AlphaFoldDB" id="A0A3T1CYP3"/>
<evidence type="ECO:0000313" key="2">
    <source>
        <dbReference type="EMBL" id="BBI30944.1"/>
    </source>
</evidence>
<keyword evidence="1" id="KW-1133">Transmembrane helix</keyword>
<proteinExistence type="predicted"/>
<organism evidence="2 3">
    <name type="scientific">Cohnella abietis</name>
    <dbReference type="NCBI Taxonomy" id="2507935"/>
    <lineage>
        <taxon>Bacteria</taxon>
        <taxon>Bacillati</taxon>
        <taxon>Bacillota</taxon>
        <taxon>Bacilli</taxon>
        <taxon>Bacillales</taxon>
        <taxon>Paenibacillaceae</taxon>
        <taxon>Cohnella</taxon>
    </lineage>
</organism>
<accession>A0A3T1CYP3</accession>
<keyword evidence="1" id="KW-0472">Membrane</keyword>
<keyword evidence="1" id="KW-0812">Transmembrane</keyword>
<dbReference type="KEGG" id="cohn:KCTCHS21_03430"/>
<name>A0A3T1CYP3_9BACL</name>
<evidence type="ECO:0000256" key="1">
    <source>
        <dbReference type="SAM" id="Phobius"/>
    </source>
</evidence>
<sequence>MSEYQSQWQSKVKDGLFGEETFTNEMRMSVLEAVDHKPNYFFRRWKKLAGAVMVCITAGIMMLYWSGDNTVTSPSNHPALTEGTEGFGLELPLTFKLLEGDNMKDLDSPYQIANILPGLSNQYNPLRTNDFIEQIPLSDINLIDKKEIIGFGTALHYTLVHDKETKPGSDEKFEYFGFIADGISQANTLFHYGFSPLYDAELSTTRLSGQDVLKVDMQVCRTDGEACVWYIKKDGKGMSTYLTFESASYEKDLDGDGREEAIVITHKENQIYIFKEQDGKLQWSSVRKALNVGKEDVINYDDSRGIFTVQSSDTGQEKSVTMYRYAEGENKLIKLED</sequence>
<dbReference type="RefSeq" id="WP_130604840.1">
    <property type="nucleotide sequence ID" value="NZ_AP019400.1"/>
</dbReference>
<feature type="transmembrane region" description="Helical" evidence="1">
    <location>
        <begin position="48"/>
        <end position="67"/>
    </location>
</feature>
<dbReference type="Proteomes" id="UP000289856">
    <property type="component" value="Chromosome"/>
</dbReference>
<gene>
    <name evidence="2" type="ORF">KCTCHS21_03430</name>
</gene>
<dbReference type="OrthoDB" id="2556498at2"/>
<keyword evidence="3" id="KW-1185">Reference proteome</keyword>